<dbReference type="InterPro" id="IPR050951">
    <property type="entry name" value="Retrovirus_Pol_polyprotein"/>
</dbReference>
<accession>A0A8K0CRW2</accession>
<evidence type="ECO:0000259" key="1">
    <source>
        <dbReference type="Pfam" id="PF00078"/>
    </source>
</evidence>
<dbReference type="InterPro" id="IPR000477">
    <property type="entry name" value="RT_dom"/>
</dbReference>
<dbReference type="AlphaFoldDB" id="A0A8K0CRW2"/>
<dbReference type="FunFam" id="3.30.70.270:FF:000003">
    <property type="entry name" value="Transposon Ty3-G Gag-Pol polyprotein"/>
    <property type="match status" value="1"/>
</dbReference>
<dbReference type="PANTHER" id="PTHR37984">
    <property type="entry name" value="PROTEIN CBG26694"/>
    <property type="match status" value="1"/>
</dbReference>
<sequence>ILQKHIYILNSMKKVQIAAISTHRGTYLAKRLFFGLKTASSLFHAAIDPILDGLEGCVTYFDDIVIQGSTLRECTERLTKCLKQLEKFNIRLNKDKCKFFVREIKYLGYIISKNRLEKDLAKVEAVVNAPQPKNVND</sequence>
<dbReference type="Pfam" id="PF00078">
    <property type="entry name" value="RVT_1"/>
    <property type="match status" value="1"/>
</dbReference>
<name>A0A8K0CRW2_IGNLU</name>
<protein>
    <recommendedName>
        <fullName evidence="1">Reverse transcriptase domain-containing protein</fullName>
    </recommendedName>
</protein>
<keyword evidence="3" id="KW-1185">Reference proteome</keyword>
<dbReference type="GO" id="GO:0071897">
    <property type="term" value="P:DNA biosynthetic process"/>
    <property type="evidence" value="ECO:0007669"/>
    <property type="project" value="UniProtKB-ARBA"/>
</dbReference>
<dbReference type="InterPro" id="IPR043502">
    <property type="entry name" value="DNA/RNA_pol_sf"/>
</dbReference>
<feature type="non-terminal residue" evidence="2">
    <location>
        <position position="137"/>
    </location>
</feature>
<dbReference type="Proteomes" id="UP000801492">
    <property type="component" value="Unassembled WGS sequence"/>
</dbReference>
<dbReference type="EMBL" id="VTPC01032046">
    <property type="protein sequence ID" value="KAF2891439.1"/>
    <property type="molecule type" value="Genomic_DNA"/>
</dbReference>
<dbReference type="Gene3D" id="3.30.70.270">
    <property type="match status" value="1"/>
</dbReference>
<dbReference type="InterPro" id="IPR043128">
    <property type="entry name" value="Rev_trsase/Diguanyl_cyclase"/>
</dbReference>
<gene>
    <name evidence="2" type="ORF">ILUMI_14734</name>
</gene>
<comment type="caution">
    <text evidence="2">The sequence shown here is derived from an EMBL/GenBank/DDBJ whole genome shotgun (WGS) entry which is preliminary data.</text>
</comment>
<organism evidence="2 3">
    <name type="scientific">Ignelater luminosus</name>
    <name type="common">Cucubano</name>
    <name type="synonym">Pyrophorus luminosus</name>
    <dbReference type="NCBI Taxonomy" id="2038154"/>
    <lineage>
        <taxon>Eukaryota</taxon>
        <taxon>Metazoa</taxon>
        <taxon>Ecdysozoa</taxon>
        <taxon>Arthropoda</taxon>
        <taxon>Hexapoda</taxon>
        <taxon>Insecta</taxon>
        <taxon>Pterygota</taxon>
        <taxon>Neoptera</taxon>
        <taxon>Endopterygota</taxon>
        <taxon>Coleoptera</taxon>
        <taxon>Polyphaga</taxon>
        <taxon>Elateriformia</taxon>
        <taxon>Elateroidea</taxon>
        <taxon>Elateridae</taxon>
        <taxon>Agrypninae</taxon>
        <taxon>Pyrophorini</taxon>
        <taxon>Ignelater</taxon>
    </lineage>
</organism>
<dbReference type="Gene3D" id="3.10.10.10">
    <property type="entry name" value="HIV Type 1 Reverse Transcriptase, subunit A, domain 1"/>
    <property type="match status" value="1"/>
</dbReference>
<proteinExistence type="predicted"/>
<evidence type="ECO:0000313" key="3">
    <source>
        <dbReference type="Proteomes" id="UP000801492"/>
    </source>
</evidence>
<dbReference type="SUPFAM" id="SSF56672">
    <property type="entry name" value="DNA/RNA polymerases"/>
    <property type="match status" value="1"/>
</dbReference>
<reference evidence="2" key="1">
    <citation type="submission" date="2019-08" db="EMBL/GenBank/DDBJ databases">
        <title>The genome of the North American firefly Photinus pyralis.</title>
        <authorList>
            <consortium name="Photinus pyralis genome working group"/>
            <person name="Fallon T.R."/>
            <person name="Sander Lower S.E."/>
            <person name="Weng J.-K."/>
        </authorList>
    </citation>
    <scope>NUCLEOTIDE SEQUENCE</scope>
    <source>
        <strain evidence="2">TRF0915ILg1</strain>
        <tissue evidence="2">Whole body</tissue>
    </source>
</reference>
<dbReference type="OrthoDB" id="6758535at2759"/>
<dbReference type="PANTHER" id="PTHR37984:SF5">
    <property type="entry name" value="PROTEIN NYNRIN-LIKE"/>
    <property type="match status" value="1"/>
</dbReference>
<feature type="non-terminal residue" evidence="2">
    <location>
        <position position="1"/>
    </location>
</feature>
<feature type="domain" description="Reverse transcriptase" evidence="1">
    <location>
        <begin position="16"/>
        <end position="111"/>
    </location>
</feature>
<dbReference type="CDD" id="cd01647">
    <property type="entry name" value="RT_LTR"/>
    <property type="match status" value="1"/>
</dbReference>
<evidence type="ECO:0000313" key="2">
    <source>
        <dbReference type="EMBL" id="KAF2891439.1"/>
    </source>
</evidence>